<dbReference type="GO" id="GO:0005829">
    <property type="term" value="C:cytosol"/>
    <property type="evidence" value="ECO:0007669"/>
    <property type="project" value="TreeGrafter"/>
</dbReference>
<accession>A0AA86MZR1</accession>
<protein>
    <submittedName>
        <fullName evidence="7">Radical SAM protein</fullName>
    </submittedName>
</protein>
<dbReference type="InterPro" id="IPR006638">
    <property type="entry name" value="Elp3/MiaA/NifB-like_rSAM"/>
</dbReference>
<keyword evidence="5" id="KW-0411">Iron-sulfur</keyword>
<dbReference type="SMART" id="SM00729">
    <property type="entry name" value="Elp3"/>
    <property type="match status" value="1"/>
</dbReference>
<keyword evidence="4" id="KW-0408">Iron</keyword>
<dbReference type="PANTHER" id="PTHR43409">
    <property type="entry name" value="ANAEROBIC MAGNESIUM-PROTOPORPHYRIN IX MONOMETHYL ESTER CYCLASE-RELATED"/>
    <property type="match status" value="1"/>
</dbReference>
<evidence type="ECO:0000259" key="6">
    <source>
        <dbReference type="SMART" id="SM00729"/>
    </source>
</evidence>
<keyword evidence="8" id="KW-1185">Reference proteome</keyword>
<organism evidence="7 8">
    <name type="scientific">Nitrospira tepida</name>
    <dbReference type="NCBI Taxonomy" id="2973512"/>
    <lineage>
        <taxon>Bacteria</taxon>
        <taxon>Pseudomonadati</taxon>
        <taxon>Nitrospirota</taxon>
        <taxon>Nitrospiria</taxon>
        <taxon>Nitrospirales</taxon>
        <taxon>Nitrospiraceae</taxon>
        <taxon>Nitrospira</taxon>
    </lineage>
</organism>
<dbReference type="InterPro" id="IPR058240">
    <property type="entry name" value="rSAM_sf"/>
</dbReference>
<dbReference type="InterPro" id="IPR007197">
    <property type="entry name" value="rSAM"/>
</dbReference>
<dbReference type="InterPro" id="IPR051198">
    <property type="entry name" value="BchE-like"/>
</dbReference>
<reference evidence="7" key="1">
    <citation type="submission" date="2022-10" db="EMBL/GenBank/DDBJ databases">
        <authorList>
            <person name="Koch H."/>
        </authorList>
    </citation>
    <scope>NUCLEOTIDE SEQUENCE</scope>
    <source>
        <strain evidence="7">DNF</strain>
    </source>
</reference>
<dbReference type="KEGG" id="nti:DNFV4_02334"/>
<comment type="cofactor">
    <cofactor evidence="1">
        <name>[4Fe-4S] cluster</name>
        <dbReference type="ChEBI" id="CHEBI:49883"/>
    </cofactor>
</comment>
<dbReference type="Pfam" id="PF04055">
    <property type="entry name" value="Radical_SAM"/>
    <property type="match status" value="1"/>
</dbReference>
<gene>
    <name evidence="7" type="ORF">DNFV4_02334</name>
</gene>
<feature type="domain" description="Elp3/MiaA/NifB-like radical SAM core" evidence="6">
    <location>
        <begin position="371"/>
        <end position="575"/>
    </location>
</feature>
<keyword evidence="2" id="KW-0949">S-adenosyl-L-methionine</keyword>
<dbReference type="EMBL" id="OX365700">
    <property type="protein sequence ID" value="CAI4031911.1"/>
    <property type="molecule type" value="Genomic_DNA"/>
</dbReference>
<evidence type="ECO:0000256" key="3">
    <source>
        <dbReference type="ARBA" id="ARBA00022723"/>
    </source>
</evidence>
<dbReference type="SFLD" id="SFLDG01082">
    <property type="entry name" value="B12-binding_domain_containing"/>
    <property type="match status" value="1"/>
</dbReference>
<evidence type="ECO:0000313" key="7">
    <source>
        <dbReference type="EMBL" id="CAI4031911.1"/>
    </source>
</evidence>
<dbReference type="GO" id="GO:0046872">
    <property type="term" value="F:metal ion binding"/>
    <property type="evidence" value="ECO:0007669"/>
    <property type="project" value="UniProtKB-KW"/>
</dbReference>
<evidence type="ECO:0000256" key="1">
    <source>
        <dbReference type="ARBA" id="ARBA00001966"/>
    </source>
</evidence>
<dbReference type="AlphaFoldDB" id="A0AA86MZR1"/>
<dbReference type="SFLD" id="SFLDS00029">
    <property type="entry name" value="Radical_SAM"/>
    <property type="match status" value="1"/>
</dbReference>
<name>A0AA86MZR1_9BACT</name>
<dbReference type="SUPFAM" id="SSF102114">
    <property type="entry name" value="Radical SAM enzymes"/>
    <property type="match status" value="1"/>
</dbReference>
<dbReference type="InterPro" id="IPR023404">
    <property type="entry name" value="rSAM_horseshoe"/>
</dbReference>
<evidence type="ECO:0000256" key="5">
    <source>
        <dbReference type="ARBA" id="ARBA00023014"/>
    </source>
</evidence>
<evidence type="ECO:0000256" key="2">
    <source>
        <dbReference type="ARBA" id="ARBA00022691"/>
    </source>
</evidence>
<proteinExistence type="predicted"/>
<evidence type="ECO:0000256" key="4">
    <source>
        <dbReference type="ARBA" id="ARBA00023004"/>
    </source>
</evidence>
<dbReference type="GO" id="GO:0003824">
    <property type="term" value="F:catalytic activity"/>
    <property type="evidence" value="ECO:0007669"/>
    <property type="project" value="InterPro"/>
</dbReference>
<dbReference type="Proteomes" id="UP001179121">
    <property type="component" value="Chromosome"/>
</dbReference>
<dbReference type="GO" id="GO:0051536">
    <property type="term" value="F:iron-sulfur cluster binding"/>
    <property type="evidence" value="ECO:0007669"/>
    <property type="project" value="UniProtKB-KW"/>
</dbReference>
<dbReference type="PANTHER" id="PTHR43409:SF7">
    <property type="entry name" value="BLL1977 PROTEIN"/>
    <property type="match status" value="1"/>
</dbReference>
<dbReference type="Gene3D" id="3.80.30.20">
    <property type="entry name" value="tm_1862 like domain"/>
    <property type="match status" value="1"/>
</dbReference>
<keyword evidence="3" id="KW-0479">Metal-binding</keyword>
<sequence length="754" mass="83884">MALIAPSATPPNSENLVQTQGIGRPRVLLIIPPLTQLNTPYPSTAYLTGFLRSRGYETFQADLGIELVLSLFSKKGLQEVFETIRPQSDNLPGEARQMLALEQAYVHSIDEVVAFLQGRDPSLATRICQGRFLPQGPRFARLLDSDKRSGTLSTLDQAKHLATLYLEDIADLIQATVAPQFALSRYAEHVGTSASSFDQVLQSLSATPSLTDRLMLEALARHMTAVRASLVGLTVPFPGNLYGAFRIAQWLKATDPTVTVALGGGYANTELRRLQDPRVFNYVDFVTLDDGERPLLCLAEYLSSRRSVTSLCRTYFRQQNSVVFTSAASESDFSIQEIGTPTYDGLPLDRYLSILDTTNAMHRLWSDGHWNKLTVAHGCYWKRCTFCDVGLDYIGNYEAAATEVLLGRIETLIQETGRRGFHFVDEAAPPASLKSLALRLLEKGLTISWWGNIRFEEAFTPDLCRLLAASGCIAVSAGLEVASDRLLAKMDKGITVDQTVRVASAFRQAGVLIHAYLMYGFPSETIQETVDSLERVRQLFAADLIQSAFWHKFVATAHSPIGLDPGRHGIGILGPAFQGFAENDLVHEDRSARVPDWLGLGLRTALSAYMERQGFERPVHRWFTHRAPVTTVPRDWIARAVKPSKPAGRSLADHNRQLVWIGGQPVIEQTDRQRCTVILPNETEDRRIRLDKPQAQWLLELIAAANTRNKQSPPAYRRLAEMRETYPFGGPSAFDSWSRKSAWRTVKQAGLLLV</sequence>
<evidence type="ECO:0000313" key="8">
    <source>
        <dbReference type="Proteomes" id="UP001179121"/>
    </source>
</evidence>